<organism evidence="1 2">
    <name type="scientific">Mesorhizobium marinum</name>
    <dbReference type="NCBI Taxonomy" id="3228790"/>
    <lineage>
        <taxon>Bacteria</taxon>
        <taxon>Pseudomonadati</taxon>
        <taxon>Pseudomonadota</taxon>
        <taxon>Alphaproteobacteria</taxon>
        <taxon>Hyphomicrobiales</taxon>
        <taxon>Phyllobacteriaceae</taxon>
        <taxon>Mesorhizobium</taxon>
    </lineage>
</organism>
<sequence>MAHEVILETNINQVVNKDVSITVRVGPAGKFKKLGKLLVSKGNIEWLPANNSVNKFRLPWTELAALLEAKGRKVKVP</sequence>
<proteinExistence type="predicted"/>
<dbReference type="Proteomes" id="UP001556196">
    <property type="component" value="Unassembled WGS sequence"/>
</dbReference>
<name>A0ABV3R685_9HYPH</name>
<reference evidence="1 2" key="1">
    <citation type="submission" date="2024-06" db="EMBL/GenBank/DDBJ databases">
        <authorList>
            <person name="Tuo L."/>
        </authorList>
    </citation>
    <scope>NUCLEOTIDE SEQUENCE [LARGE SCALE GENOMIC DNA]</scope>
    <source>
        <strain evidence="1 2">ZMM04-5</strain>
    </source>
</reference>
<comment type="caution">
    <text evidence="1">The sequence shown here is derived from an EMBL/GenBank/DDBJ whole genome shotgun (WGS) entry which is preliminary data.</text>
</comment>
<accession>A0ABV3R685</accession>
<evidence type="ECO:0000313" key="2">
    <source>
        <dbReference type="Proteomes" id="UP001556196"/>
    </source>
</evidence>
<evidence type="ECO:0000313" key="1">
    <source>
        <dbReference type="EMBL" id="MEW9808585.1"/>
    </source>
</evidence>
<dbReference type="EMBL" id="JBFOCI010000009">
    <property type="protein sequence ID" value="MEW9808585.1"/>
    <property type="molecule type" value="Genomic_DNA"/>
</dbReference>
<dbReference type="RefSeq" id="WP_367725816.1">
    <property type="nucleotide sequence ID" value="NZ_JBFOCH010000025.1"/>
</dbReference>
<protein>
    <submittedName>
        <fullName evidence="1">Uncharacterized protein</fullName>
    </submittedName>
</protein>
<gene>
    <name evidence="1" type="ORF">ABUE31_21555</name>
</gene>
<keyword evidence="2" id="KW-1185">Reference proteome</keyword>